<keyword evidence="1" id="KW-0472">Membrane</keyword>
<proteinExistence type="predicted"/>
<dbReference type="Proteomes" id="UP000677668">
    <property type="component" value="Chromosome 2"/>
</dbReference>
<name>A0ABX8B6W5_9BACT</name>
<evidence type="ECO:0000313" key="2">
    <source>
        <dbReference type="EMBL" id="QUV95286.1"/>
    </source>
</evidence>
<keyword evidence="1" id="KW-1133">Transmembrane helix</keyword>
<feature type="transmembrane region" description="Helical" evidence="1">
    <location>
        <begin position="83"/>
        <end position="103"/>
    </location>
</feature>
<keyword evidence="3" id="KW-1185">Reference proteome</keyword>
<evidence type="ECO:0000313" key="3">
    <source>
        <dbReference type="Proteomes" id="UP000677668"/>
    </source>
</evidence>
<keyword evidence="1" id="KW-0812">Transmembrane</keyword>
<dbReference type="RefSeq" id="WP_211423520.1">
    <property type="nucleotide sequence ID" value="NZ_CP072643.1"/>
</dbReference>
<dbReference type="EMBL" id="CP072643">
    <property type="protein sequence ID" value="QUV95286.1"/>
    <property type="molecule type" value="Genomic_DNA"/>
</dbReference>
<accession>A0ABX8B6W5</accession>
<gene>
    <name evidence="2" type="ORF">J8C05_14830</name>
</gene>
<sequence length="201" mass="22800">MEKKMTPVYFPGYDFTNYYIVTYEGEDKITVERRYSAFLGIRYVSYVVMSFLIISLPCIVLMFTFCSYEGSSEEAPTVCRIPALVLFATMLIFVAFFLISGLIKNATERITIDKYSNAITVINEENGKINSKEQYSFLNVKNIIISTGDYGRMYIYLKFADNSAIGILSAAGLEKTKDHRGKLDLAHRMSKLLGVSIIEKT</sequence>
<evidence type="ECO:0000256" key="1">
    <source>
        <dbReference type="SAM" id="Phobius"/>
    </source>
</evidence>
<reference evidence="2 3" key="1">
    <citation type="submission" date="2021-03" db="EMBL/GenBank/DDBJ databases">
        <title>Genomic and phenotypic characterization of Chloracidobacterium isolates provides evidence for multiple species.</title>
        <authorList>
            <person name="Saini M.K."/>
            <person name="Costas A.M.G."/>
            <person name="Tank M."/>
            <person name="Bryant D.A."/>
        </authorList>
    </citation>
    <scope>NUCLEOTIDE SEQUENCE [LARGE SCALE GENOMIC DNA]</scope>
    <source>
        <strain evidence="2 3">N</strain>
    </source>
</reference>
<protein>
    <recommendedName>
        <fullName evidence="4">YcxB-like protein domain-containing protein</fullName>
    </recommendedName>
</protein>
<evidence type="ECO:0008006" key="4">
    <source>
        <dbReference type="Google" id="ProtNLM"/>
    </source>
</evidence>
<organism evidence="2 3">
    <name type="scientific">Chloracidobacterium sp. N</name>
    <dbReference type="NCBI Taxonomy" id="2821540"/>
    <lineage>
        <taxon>Bacteria</taxon>
        <taxon>Pseudomonadati</taxon>
        <taxon>Acidobacteriota</taxon>
        <taxon>Terriglobia</taxon>
        <taxon>Terriglobales</taxon>
        <taxon>Acidobacteriaceae</taxon>
        <taxon>Chloracidobacterium</taxon>
        <taxon>Chloracidobacterium aggregatum</taxon>
    </lineage>
</organism>
<feature type="transmembrane region" description="Helical" evidence="1">
    <location>
        <begin position="43"/>
        <end position="63"/>
    </location>
</feature>